<reference evidence="1 2" key="1">
    <citation type="submission" date="2015-04" db="EMBL/GenBank/DDBJ databases">
        <authorList>
            <person name="Syromyatnikov M.Y."/>
            <person name="Popov V.N."/>
        </authorList>
    </citation>
    <scope>NUCLEOTIDE SEQUENCE [LARGE SCALE GENOMIC DNA]</scope>
</reference>
<dbReference type="AlphaFoldDB" id="A0A1J1I841"/>
<protein>
    <submittedName>
        <fullName evidence="1">CLUMA_CG008070, isoform A</fullName>
    </submittedName>
</protein>
<accession>A0A1J1I841</accession>
<organism evidence="1 2">
    <name type="scientific">Clunio marinus</name>
    <dbReference type="NCBI Taxonomy" id="568069"/>
    <lineage>
        <taxon>Eukaryota</taxon>
        <taxon>Metazoa</taxon>
        <taxon>Ecdysozoa</taxon>
        <taxon>Arthropoda</taxon>
        <taxon>Hexapoda</taxon>
        <taxon>Insecta</taxon>
        <taxon>Pterygota</taxon>
        <taxon>Neoptera</taxon>
        <taxon>Endopterygota</taxon>
        <taxon>Diptera</taxon>
        <taxon>Nematocera</taxon>
        <taxon>Chironomoidea</taxon>
        <taxon>Chironomidae</taxon>
        <taxon>Clunio</taxon>
    </lineage>
</organism>
<dbReference type="EMBL" id="CVRI01000039">
    <property type="protein sequence ID" value="CRK94569.1"/>
    <property type="molecule type" value="Genomic_DNA"/>
</dbReference>
<dbReference type="Proteomes" id="UP000183832">
    <property type="component" value="Unassembled WGS sequence"/>
</dbReference>
<keyword evidence="2" id="KW-1185">Reference proteome</keyword>
<proteinExistence type="predicted"/>
<evidence type="ECO:0000313" key="1">
    <source>
        <dbReference type="EMBL" id="CRK94569.1"/>
    </source>
</evidence>
<gene>
    <name evidence="1" type="ORF">CLUMA_CG008070</name>
</gene>
<sequence length="114" mass="12590">MSCKSDSMRGMNDCQLITSSLANISVSEVTVVKSSEMFPNIPIINHACNINISSTMVESIKRLHNSQHPTLSSFQLFKNSQEINNGINPNVSNKVKFTSLPPIKSILDLPRSRS</sequence>
<name>A0A1J1I841_9DIPT</name>
<evidence type="ECO:0000313" key="2">
    <source>
        <dbReference type="Proteomes" id="UP000183832"/>
    </source>
</evidence>